<protein>
    <submittedName>
        <fullName evidence="2">Uncharacterized protein</fullName>
    </submittedName>
</protein>
<evidence type="ECO:0000313" key="2">
    <source>
        <dbReference type="EMBL" id="KAG6682050.1"/>
    </source>
</evidence>
<name>A0A922ANT7_CARIL</name>
<organism evidence="2 3">
    <name type="scientific">Carya illinoinensis</name>
    <name type="common">Pecan</name>
    <dbReference type="NCBI Taxonomy" id="32201"/>
    <lineage>
        <taxon>Eukaryota</taxon>
        <taxon>Viridiplantae</taxon>
        <taxon>Streptophyta</taxon>
        <taxon>Embryophyta</taxon>
        <taxon>Tracheophyta</taxon>
        <taxon>Spermatophyta</taxon>
        <taxon>Magnoliopsida</taxon>
        <taxon>eudicotyledons</taxon>
        <taxon>Gunneridae</taxon>
        <taxon>Pentapetalae</taxon>
        <taxon>rosids</taxon>
        <taxon>fabids</taxon>
        <taxon>Fagales</taxon>
        <taxon>Juglandaceae</taxon>
        <taxon>Carya</taxon>
    </lineage>
</organism>
<dbReference type="Proteomes" id="UP000811246">
    <property type="component" value="Chromosome 13"/>
</dbReference>
<sequence length="112" mass="13103">MFEESVCLLLRANWFKPLILEDQEDIYDDAEDYYPYEDEEDNLDEVYFSSSANHRESKVGGDNGYVRSGRQEARLATKSATGRRAKRELKYEAADKPTTRKHQQHLLRLGRT</sequence>
<accession>A0A922ANT7</accession>
<evidence type="ECO:0000256" key="1">
    <source>
        <dbReference type="SAM" id="MobiDB-lite"/>
    </source>
</evidence>
<feature type="region of interest" description="Disordered" evidence="1">
    <location>
        <begin position="71"/>
        <end position="112"/>
    </location>
</feature>
<proteinExistence type="predicted"/>
<feature type="compositionally biased region" description="Basic residues" evidence="1">
    <location>
        <begin position="99"/>
        <end position="112"/>
    </location>
</feature>
<dbReference type="AlphaFoldDB" id="A0A922ANT7"/>
<comment type="caution">
    <text evidence="2">The sequence shown here is derived from an EMBL/GenBank/DDBJ whole genome shotgun (WGS) entry which is preliminary data.</text>
</comment>
<dbReference type="PANTHER" id="PTHR47361">
    <property type="entry name" value="RING/U-BOX SUPERFAMILY PROTEIN"/>
    <property type="match status" value="1"/>
</dbReference>
<evidence type="ECO:0000313" key="3">
    <source>
        <dbReference type="Proteomes" id="UP000811246"/>
    </source>
</evidence>
<dbReference type="EMBL" id="CM031837">
    <property type="protein sequence ID" value="KAG6682050.1"/>
    <property type="molecule type" value="Genomic_DNA"/>
</dbReference>
<reference evidence="2" key="1">
    <citation type="submission" date="2021-01" db="EMBL/GenBank/DDBJ databases">
        <authorList>
            <person name="Lovell J.T."/>
            <person name="Bentley N."/>
            <person name="Bhattarai G."/>
            <person name="Jenkins J.W."/>
            <person name="Sreedasyam A."/>
            <person name="Alarcon Y."/>
            <person name="Bock C."/>
            <person name="Boston L."/>
            <person name="Carlson J."/>
            <person name="Cervantes K."/>
            <person name="Clermont K."/>
            <person name="Krom N."/>
            <person name="Kubenka K."/>
            <person name="Mamidi S."/>
            <person name="Mattison C."/>
            <person name="Monteros M."/>
            <person name="Pisani C."/>
            <person name="Plott C."/>
            <person name="Rajasekar S."/>
            <person name="Rhein H.S."/>
            <person name="Rohla C."/>
            <person name="Song M."/>
            <person name="Hilaire R.S."/>
            <person name="Shu S."/>
            <person name="Wells L."/>
            <person name="Wang X."/>
            <person name="Webber J."/>
            <person name="Heerema R.J."/>
            <person name="Klein P."/>
            <person name="Conner P."/>
            <person name="Grauke L."/>
            <person name="Grimwood J."/>
            <person name="Schmutz J."/>
            <person name="Randall J.J."/>
        </authorList>
    </citation>
    <scope>NUCLEOTIDE SEQUENCE</scope>
    <source>
        <tissue evidence="2">Leaf</tissue>
    </source>
</reference>
<gene>
    <name evidence="2" type="ORF">I3842_13G119600</name>
</gene>
<dbReference type="PANTHER" id="PTHR47361:SF4">
    <property type="entry name" value="RING_U-BOX SUPERFAMILY PROTEIN"/>
    <property type="match status" value="1"/>
</dbReference>
<feature type="compositionally biased region" description="Basic and acidic residues" evidence="1">
    <location>
        <begin position="88"/>
        <end position="98"/>
    </location>
</feature>